<organism evidence="1 2">
    <name type="scientific">Rhodobacter ferrooxidans</name>
    <dbReference type="NCBI Taxonomy" id="371731"/>
    <lineage>
        <taxon>Bacteria</taxon>
        <taxon>Pseudomonadati</taxon>
        <taxon>Pseudomonadota</taxon>
        <taxon>Alphaproteobacteria</taxon>
        <taxon>Rhodobacterales</taxon>
        <taxon>Rhodobacter group</taxon>
        <taxon>Rhodobacter</taxon>
    </lineage>
</organism>
<proteinExistence type="predicted"/>
<sequence length="38" mass="4244">MDMEMKPNLSNLQIFSGPVARLRSMQRVVRPGPAFGIV</sequence>
<keyword evidence="2" id="KW-1185">Reference proteome</keyword>
<evidence type="ECO:0000313" key="1">
    <source>
        <dbReference type="EMBL" id="EEW26411.1"/>
    </source>
</evidence>
<accession>C8RY13</accession>
<name>C8RY13_9RHOB</name>
<dbReference type="AlphaFoldDB" id="C8RY13"/>
<dbReference type="Proteomes" id="UP000010121">
    <property type="component" value="Unassembled WGS sequence"/>
</dbReference>
<protein>
    <submittedName>
        <fullName evidence="1">Uncharacterized protein</fullName>
    </submittedName>
</protein>
<reference evidence="1 2" key="1">
    <citation type="submission" date="2009-08" db="EMBL/GenBank/DDBJ databases">
        <title>The draft genome of Rhodobacter sp. SW2.</title>
        <authorList>
            <consortium name="US DOE Joint Genome Institute (JGI-PGF)"/>
            <person name="Lucas S."/>
            <person name="Copeland A."/>
            <person name="Lapidus A."/>
            <person name="Glavina del Rio T."/>
            <person name="Tice H."/>
            <person name="Bruce D."/>
            <person name="Goodwin L."/>
            <person name="Pitluck S."/>
            <person name="Larimer F."/>
            <person name="Land M.L."/>
            <person name="Hauser L."/>
            <person name="Emerson D."/>
        </authorList>
    </citation>
    <scope>NUCLEOTIDE SEQUENCE [LARGE SCALE GENOMIC DNA]</scope>
    <source>
        <strain evidence="1 2">SW2</strain>
    </source>
</reference>
<dbReference type="EMBL" id="ACYY01000003">
    <property type="protein sequence ID" value="EEW26411.1"/>
    <property type="molecule type" value="Genomic_DNA"/>
</dbReference>
<evidence type="ECO:0000313" key="2">
    <source>
        <dbReference type="Proteomes" id="UP000010121"/>
    </source>
</evidence>
<gene>
    <name evidence="1" type="ORF">Rsw2DRAFT_0691</name>
</gene>
<dbReference type="STRING" id="371731.Rsw2DRAFT_0691"/>
<comment type="caution">
    <text evidence="1">The sequence shown here is derived from an EMBL/GenBank/DDBJ whole genome shotgun (WGS) entry which is preliminary data.</text>
</comment>